<feature type="compositionally biased region" description="Low complexity" evidence="1">
    <location>
        <begin position="344"/>
        <end position="363"/>
    </location>
</feature>
<reference evidence="2 3" key="1">
    <citation type="submission" date="2018-11" db="EMBL/GenBank/DDBJ databases">
        <title>Sequencing the genomes of 1000 actinobacteria strains.</title>
        <authorList>
            <person name="Klenk H.-P."/>
        </authorList>
    </citation>
    <scope>NUCLEOTIDE SEQUENCE [LARGE SCALE GENOMIC DNA]</scope>
    <source>
        <strain evidence="2 3">DSM 15700</strain>
    </source>
</reference>
<dbReference type="OrthoDB" id="5145413at2"/>
<dbReference type="AlphaFoldDB" id="A0A3N4YS95"/>
<protein>
    <recommendedName>
        <fullName evidence="4">DUF4192 domain-containing protein</fullName>
    </recommendedName>
</protein>
<organism evidence="2 3">
    <name type="scientific">Myceligenerans xiligouense</name>
    <dbReference type="NCBI Taxonomy" id="253184"/>
    <lineage>
        <taxon>Bacteria</taxon>
        <taxon>Bacillati</taxon>
        <taxon>Actinomycetota</taxon>
        <taxon>Actinomycetes</taxon>
        <taxon>Micrococcales</taxon>
        <taxon>Promicromonosporaceae</taxon>
        <taxon>Myceligenerans</taxon>
    </lineage>
</organism>
<dbReference type="Proteomes" id="UP000280501">
    <property type="component" value="Unassembled WGS sequence"/>
</dbReference>
<dbReference type="EMBL" id="RKQZ01000001">
    <property type="protein sequence ID" value="RPF21430.1"/>
    <property type="molecule type" value="Genomic_DNA"/>
</dbReference>
<evidence type="ECO:0000256" key="1">
    <source>
        <dbReference type="SAM" id="MobiDB-lite"/>
    </source>
</evidence>
<evidence type="ECO:0008006" key="4">
    <source>
        <dbReference type="Google" id="ProtNLM"/>
    </source>
</evidence>
<evidence type="ECO:0000313" key="2">
    <source>
        <dbReference type="EMBL" id="RPF21430.1"/>
    </source>
</evidence>
<feature type="region of interest" description="Disordered" evidence="1">
    <location>
        <begin position="310"/>
        <end position="363"/>
    </location>
</feature>
<comment type="caution">
    <text evidence="2">The sequence shown here is derived from an EMBL/GenBank/DDBJ whole genome shotgun (WGS) entry which is preliminary data.</text>
</comment>
<evidence type="ECO:0000313" key="3">
    <source>
        <dbReference type="Proteomes" id="UP000280501"/>
    </source>
</evidence>
<dbReference type="RefSeq" id="WP_123814462.1">
    <property type="nucleotide sequence ID" value="NZ_RKQZ01000001.1"/>
</dbReference>
<sequence length="363" mass="39045">MEDQPLNVGDYVARLPYAVGHQLGNEDLVVGAFGANHRSIVQMVTPWDEQTPVVDVAEQIARMLSRIEQPAALTVVGYGPHGGLRAHQLANNLQPAVQTTVLPIHVHDDTWRVLFDDRHGHWTLPQPVPDHAAELATRGVLAPAASRTALEASIAPLPEPTLTTLNAAKATELDGLSPQQRAALATTTLDRVATARRDDPAQMCLLAHLVTNDVITRDAVLAHTLEDRIHDDRIDALVRTFRAAPPEQRLQLAVLAAAATYFACWHAPQVRGLLKHADPLATFPKLITAALNAGFDPRKAHHTVRNGAAEGLQQAQEAWTAAHSHTLDPNPDGPTPARTDAVRSEPTAAPTTPPRTGRSAPGL</sequence>
<proteinExistence type="predicted"/>
<keyword evidence="3" id="KW-1185">Reference proteome</keyword>
<gene>
    <name evidence="2" type="ORF">EDD34_2057</name>
</gene>
<accession>A0A3N4YS95</accession>
<name>A0A3N4YS95_9MICO</name>